<dbReference type="PROSITE" id="PS50003">
    <property type="entry name" value="PH_DOMAIN"/>
    <property type="match status" value="1"/>
</dbReference>
<dbReference type="PANTHER" id="PTHR45845:SF3">
    <property type="entry name" value="PURATROPHIN-1-LIKE, ISOFORM A"/>
    <property type="match status" value="1"/>
</dbReference>
<dbReference type="CDD" id="cd00160">
    <property type="entry name" value="RhoGEF"/>
    <property type="match status" value="1"/>
</dbReference>
<gene>
    <name evidence="7" type="primary">106086606</name>
</gene>
<evidence type="ECO:0000259" key="6">
    <source>
        <dbReference type="PROSITE" id="PS50010"/>
    </source>
</evidence>
<keyword evidence="1" id="KW-0597">Phosphoprotein</keyword>
<feature type="region of interest" description="Disordered" evidence="4">
    <location>
        <begin position="2294"/>
        <end position="2324"/>
    </location>
</feature>
<organism evidence="7 8">
    <name type="scientific">Stomoxys calcitrans</name>
    <name type="common">Stable fly</name>
    <name type="synonym">Conops calcitrans</name>
    <dbReference type="NCBI Taxonomy" id="35570"/>
    <lineage>
        <taxon>Eukaryota</taxon>
        <taxon>Metazoa</taxon>
        <taxon>Ecdysozoa</taxon>
        <taxon>Arthropoda</taxon>
        <taxon>Hexapoda</taxon>
        <taxon>Insecta</taxon>
        <taxon>Pterygota</taxon>
        <taxon>Neoptera</taxon>
        <taxon>Endopterygota</taxon>
        <taxon>Diptera</taxon>
        <taxon>Brachycera</taxon>
        <taxon>Muscomorpha</taxon>
        <taxon>Muscoidea</taxon>
        <taxon>Muscidae</taxon>
        <taxon>Stomoxys</taxon>
    </lineage>
</organism>
<evidence type="ECO:0000259" key="5">
    <source>
        <dbReference type="PROSITE" id="PS50003"/>
    </source>
</evidence>
<dbReference type="FunFam" id="2.30.29.30:FF:000078">
    <property type="entry name" value="Guanine nucleotide exchange factor DBS"/>
    <property type="match status" value="1"/>
</dbReference>
<feature type="coiled-coil region" evidence="3">
    <location>
        <begin position="1504"/>
        <end position="1531"/>
    </location>
</feature>
<feature type="coiled-coil region" evidence="3">
    <location>
        <begin position="1399"/>
        <end position="1433"/>
    </location>
</feature>
<dbReference type="SMART" id="SM00233">
    <property type="entry name" value="PH"/>
    <property type="match status" value="1"/>
</dbReference>
<dbReference type="EnsemblMetazoa" id="SCAU005655-RA">
    <property type="protein sequence ID" value="SCAU005655-PA"/>
    <property type="gene ID" value="SCAU005655"/>
</dbReference>
<accession>A0A1I8P7Y5</accession>
<keyword evidence="8" id="KW-1185">Reference proteome</keyword>
<protein>
    <recommendedName>
        <fullName evidence="9">DH domain-containing protein</fullName>
    </recommendedName>
</protein>
<dbReference type="Proteomes" id="UP000095300">
    <property type="component" value="Unassembled WGS sequence"/>
</dbReference>
<dbReference type="CDD" id="cd13242">
    <property type="entry name" value="PH_puratrophin-1"/>
    <property type="match status" value="1"/>
</dbReference>
<feature type="compositionally biased region" description="Low complexity" evidence="4">
    <location>
        <begin position="748"/>
        <end position="775"/>
    </location>
</feature>
<dbReference type="FunFam" id="1.20.900.10:FF:000028">
    <property type="entry name" value="Puratrophin-1-like, isoform D"/>
    <property type="match status" value="1"/>
</dbReference>
<dbReference type="SUPFAM" id="SSF48065">
    <property type="entry name" value="DBL homology domain (DH-domain)"/>
    <property type="match status" value="1"/>
</dbReference>
<evidence type="ECO:0000256" key="2">
    <source>
        <dbReference type="ARBA" id="ARBA00022658"/>
    </source>
</evidence>
<dbReference type="InterPro" id="IPR055251">
    <property type="entry name" value="SOS1_NGEF_PH"/>
</dbReference>
<feature type="region of interest" description="Disordered" evidence="4">
    <location>
        <begin position="2199"/>
        <end position="2221"/>
    </location>
</feature>
<dbReference type="GO" id="GO:0005085">
    <property type="term" value="F:guanyl-nucleotide exchange factor activity"/>
    <property type="evidence" value="ECO:0007669"/>
    <property type="project" value="UniProtKB-KW"/>
</dbReference>
<keyword evidence="2" id="KW-0344">Guanine-nucleotide releasing factor</keyword>
<feature type="region of interest" description="Disordered" evidence="4">
    <location>
        <begin position="84"/>
        <end position="159"/>
    </location>
</feature>
<feature type="compositionally biased region" description="Polar residues" evidence="4">
    <location>
        <begin position="1088"/>
        <end position="1102"/>
    </location>
</feature>
<feature type="compositionally biased region" description="Basic and acidic residues" evidence="4">
    <location>
        <begin position="2302"/>
        <end position="2312"/>
    </location>
</feature>
<dbReference type="InterPro" id="IPR035899">
    <property type="entry name" value="DBL_dom_sf"/>
</dbReference>
<feature type="compositionally biased region" description="Polar residues" evidence="4">
    <location>
        <begin position="256"/>
        <end position="270"/>
    </location>
</feature>
<dbReference type="OrthoDB" id="6152532at2759"/>
<feature type="compositionally biased region" description="Low complexity" evidence="4">
    <location>
        <begin position="967"/>
        <end position="982"/>
    </location>
</feature>
<sequence length="2324" mass="257019">MFLGRSESLKWIRRKFTKRNNSNTTAATIEHTPAKISKSANDISENIRDLNEILVVSSPPQEIKTTDPSKSEEEAVAANLAAKLPTATATPSSSSATTTPGNDETATATMPSRPLANQSAPIARQEDADEMEDSLGDDNSLDGISSPNDDGNDNDDVVKTKDTKEFGEEASSQLQHPIDLLINENVVRRSKSSRVRNYWKKCKDRWLAVGIGGSSAGASGDDAHNQANAEPNAIASTVGNIITNATDTNLGHDPLATTTTLPPMSESNVSKQERCRPTNILTTEISSVMSSTATRAALGDGEGDDSTRADVPDNQSTQRRRHQHRYTNCALGCVEEMEDDDVEVDDSYEDIDFGLAGCDAIDSSKNPNVDGVVATTAKSLRTAEIQSHAKTPPPPKTQSLGDNHDHHGDNNSYPANDCSTCGHLKADGEKQLAESLESDLAALIDSHLSSVYPVFTPTTRAVLLREARATLEKTYHGCLLDFQSQFLCKFAKTATVLKERHRIGEALIWCQGWPLVTPIGEVILHLGGLDDEHLKPAEIYLCVKPDESNNEPRLYATWRTPTANNVGKTRTKLAIANTAATTPSTTTQLQTAAETRSGSTLKSCQLDIDDNALYLSPLALEMLSDDLPQLLQSLLIGVEHSLERLSLNQLPPQLATQQSYNCDGNAGAKPNALLCASKDADQLNNNKASAPTSMDTIKTATSMQTTATPPLAIPNSPKCILRRSELITKNNKLHNSKYMLRRFTNRQDSMNSTSSGNSSASGLSTASSNSSDSASYAKTHLNHINNNHPHQNGHIKEPETKTNDCNTSPALPRFCLGTSFPHIDSDEENAEDRRNSLMDDQLESEIVAPNLITDLPEKLLLSGIYLPGTHDLKGNPLVTVDAESVLAAGLNCYEIATLLLYYSTIPDSSFHKSNKTQLSTSPTSSSPKNHSTSMATSSAAQSSSTALTTSTTTATATCTSLNDNMPQQPQQQKVQQNQRHSQLQSEQVARQQQSPSPLQQQQQQPEGHVTFSILIAIEKSQHLCVIDLISQSLRLLTRHIAYCHLLAVCLDSSLLQSPKIDNGVATTIASAIEATSTTTGANDDVKSSDITNAKPSNVDSNGNWRCQKKSETHTITFIGVDEVTAHLAVTETPSGRLGGLHHHDARKWREFFVHYEPFYQQCAGAAQRLVAALNDIRHADLQGLPTRRQLYAQHRALSRALMDSELHNLRKRSATTMARLQELAKGISHNGGNSQKLNGYGSLKGKAVVGVGGAAAGYYSSSNTLNRSKIMGNSGGSSYSFNYQGNQNNRSNSNNNTHISHNVTAIAATTTTAKSSSTTLSNQTTQAMVTTTAAQPPPHTSITIKSSIYTASMSTSTTSTSSSSINPASRPCIATHLNSCHGSLPSATNLHVGLRLQKVSLLFNEIDRAAKRLEQLTEQRREHLRELTRQRALEDEINEVTSWITNDGSECLQRFINLELDLDTPMKEREHEFEKYYFISMKNLAKGRDLHVAAANMDSLQDSAIHLRQALDNFAEKLENARERIEGSMRLHQLLTHSVNDDSNQQEIERLAEKYGVKGLLEKHRDKDNIIEGGNRRKPDSLNLSYNNNNTSNAHKATNVMSQMTSSTPDVPKMRSLCHRSSSYGTGSYDGPNTCQCWRDSRNLDYMEDEMLDNDEEEGRSKIADSGVGECHRCEGNPKLTRMCSCQSLNEETDNLFKKNDELDDECFEQPSKCYMNIHSPLEANKHLQCFASTFELPKLEELSCLDPKIQKTLLLIMREMIGTERDYVRSLYYVIENYIDELLRDDIPQSLRGQRNVIFGNIEKIFEFHNNHFLTELERYENNPLKVGAAFLQMESKFYLYALYNKNKPKSDTLMSEYGTAFFKSKQIELNDKMDLASYLLKPVQRMGKYALLLQQLVKACSSVEGTALQEISADVEELQKAEEMVKFQLRHGNDLLAMDSLRDCDVNVKEQGRLLRQNEFLVWQGRGGKKTLRHIFLFEELVLFSKSRRFPDHKNLDIYIYKNSIKTSDIGLTAHIGDSPTKFEIWFRKRKPEDTWTLQCMSEDIKNAWTEEISKLLWTQAKRNREIRLAEMSSMGIGSKPCLDIRPSNNQINDRSITISQLGKAPKLRHSFVGLQSEQNKGARRPTSLISESSLSSGTSSSSLSKSSTASSTSSAHNHAHHYQPGVGLELINESQTLDQCDAGKSFNHHQHHHILNQNHSMTNGNGNTNGTLNPRIRNNHKRSIVSQMSMESGIMSDICMTPDQDNNDLITSWPSNPADALTSPVNNNIANKFHFKCHTYAMGKKSDLQHYQQQHHLHAKECSRSKDDSAEQEVPQHQTQT</sequence>
<feature type="compositionally biased region" description="Low complexity" evidence="4">
    <location>
        <begin position="2199"/>
        <end position="2214"/>
    </location>
</feature>
<dbReference type="Gene3D" id="1.20.900.10">
    <property type="entry name" value="Dbl homology (DH) domain"/>
    <property type="match status" value="1"/>
</dbReference>
<evidence type="ECO:0000313" key="8">
    <source>
        <dbReference type="Proteomes" id="UP000095300"/>
    </source>
</evidence>
<evidence type="ECO:0000256" key="1">
    <source>
        <dbReference type="ARBA" id="ARBA00022553"/>
    </source>
</evidence>
<proteinExistence type="predicted"/>
<feature type="region of interest" description="Disordered" evidence="4">
    <location>
        <begin position="249"/>
        <end position="274"/>
    </location>
</feature>
<feature type="region of interest" description="Disordered" evidence="4">
    <location>
        <begin position="911"/>
        <end position="1005"/>
    </location>
</feature>
<dbReference type="VEuPathDB" id="VectorBase:SCAU005655"/>
<feature type="region of interest" description="Disordered" evidence="4">
    <location>
        <begin position="2116"/>
        <end position="2163"/>
    </location>
</feature>
<dbReference type="STRING" id="35570.A0A1I8P7Y5"/>
<dbReference type="PANTHER" id="PTHR45845">
    <property type="entry name" value="RHO GUANINE NUCLEOTIDE EXCHANGE FACTOR-RELATED"/>
    <property type="match status" value="1"/>
</dbReference>
<dbReference type="InterPro" id="IPR011993">
    <property type="entry name" value="PH-like_dom_sf"/>
</dbReference>
<feature type="compositionally biased region" description="Low complexity" evidence="4">
    <location>
        <begin position="991"/>
        <end position="1005"/>
    </location>
</feature>
<dbReference type="Pfam" id="PF22697">
    <property type="entry name" value="SOS1_NGEF_PH"/>
    <property type="match status" value="1"/>
</dbReference>
<evidence type="ECO:0000256" key="3">
    <source>
        <dbReference type="SAM" id="Coils"/>
    </source>
</evidence>
<feature type="compositionally biased region" description="Polar residues" evidence="4">
    <location>
        <begin position="101"/>
        <end position="120"/>
    </location>
</feature>
<keyword evidence="3" id="KW-0175">Coiled coil</keyword>
<feature type="region of interest" description="Disordered" evidence="4">
    <location>
        <begin position="384"/>
        <end position="413"/>
    </location>
</feature>
<dbReference type="InterPro" id="IPR001849">
    <property type="entry name" value="PH_domain"/>
</dbReference>
<dbReference type="Pfam" id="PF00621">
    <property type="entry name" value="RhoGEF"/>
    <property type="match status" value="1"/>
</dbReference>
<feature type="region of interest" description="Disordered" evidence="4">
    <location>
        <begin position="296"/>
        <end position="323"/>
    </location>
</feature>
<evidence type="ECO:0000256" key="4">
    <source>
        <dbReference type="SAM" id="MobiDB-lite"/>
    </source>
</evidence>
<feature type="region of interest" description="Disordered" evidence="4">
    <location>
        <begin position="1077"/>
        <end position="1102"/>
    </location>
</feature>
<dbReference type="InterPro" id="IPR000219">
    <property type="entry name" value="DH_dom"/>
</dbReference>
<feature type="compositionally biased region" description="Low complexity" evidence="4">
    <location>
        <begin position="919"/>
        <end position="960"/>
    </location>
</feature>
<dbReference type="SMART" id="SM00325">
    <property type="entry name" value="RhoGEF"/>
    <property type="match status" value="1"/>
</dbReference>
<feature type="compositionally biased region" description="Acidic residues" evidence="4">
    <location>
        <begin position="127"/>
        <end position="140"/>
    </location>
</feature>
<dbReference type="SUPFAM" id="SSF50729">
    <property type="entry name" value="PH domain-like"/>
    <property type="match status" value="1"/>
</dbReference>
<feature type="domain" description="PH" evidence="5">
    <location>
        <begin position="1949"/>
        <end position="2060"/>
    </location>
</feature>
<reference evidence="7" key="1">
    <citation type="submission" date="2020-05" db="UniProtKB">
        <authorList>
            <consortium name="EnsemblMetazoa"/>
        </authorList>
    </citation>
    <scope>IDENTIFICATION</scope>
    <source>
        <strain evidence="7">USDA</strain>
    </source>
</reference>
<dbReference type="Gene3D" id="2.30.29.30">
    <property type="entry name" value="Pleckstrin-homology domain (PH domain)/Phosphotyrosine-binding domain (PTB)"/>
    <property type="match status" value="1"/>
</dbReference>
<evidence type="ECO:0000313" key="7">
    <source>
        <dbReference type="EnsemblMetazoa" id="SCAU005655-PA"/>
    </source>
</evidence>
<evidence type="ECO:0008006" key="9">
    <source>
        <dbReference type="Google" id="ProtNLM"/>
    </source>
</evidence>
<feature type="compositionally biased region" description="Low complexity" evidence="4">
    <location>
        <begin position="85"/>
        <end position="100"/>
    </location>
</feature>
<feature type="compositionally biased region" description="Low complexity" evidence="4">
    <location>
        <begin position="2129"/>
        <end position="2157"/>
    </location>
</feature>
<name>A0A1I8P7Y5_STOCA</name>
<dbReference type="InterPro" id="IPR052231">
    <property type="entry name" value="Rho_GEF_signaling-related"/>
</dbReference>
<feature type="region of interest" description="Disordered" evidence="4">
    <location>
        <begin position="746"/>
        <end position="806"/>
    </location>
</feature>
<feature type="domain" description="DH" evidence="6">
    <location>
        <begin position="1753"/>
        <end position="1937"/>
    </location>
</feature>
<dbReference type="PROSITE" id="PS50010">
    <property type="entry name" value="DH_2"/>
    <property type="match status" value="1"/>
</dbReference>